<evidence type="ECO:0008006" key="3">
    <source>
        <dbReference type="Google" id="ProtNLM"/>
    </source>
</evidence>
<dbReference type="EMBL" id="CP000083">
    <property type="protein sequence ID" value="AAZ27430.1"/>
    <property type="molecule type" value="Genomic_DNA"/>
</dbReference>
<organism evidence="1 2">
    <name type="scientific">Colwellia psychrerythraea (strain 34H / ATCC BAA-681)</name>
    <name type="common">Vibrio psychroerythus</name>
    <dbReference type="NCBI Taxonomy" id="167879"/>
    <lineage>
        <taxon>Bacteria</taxon>
        <taxon>Pseudomonadati</taxon>
        <taxon>Pseudomonadota</taxon>
        <taxon>Gammaproteobacteria</taxon>
        <taxon>Alteromonadales</taxon>
        <taxon>Colwelliaceae</taxon>
        <taxon>Colwellia</taxon>
    </lineage>
</organism>
<name>Q47UA2_COLP3</name>
<proteinExistence type="predicted"/>
<dbReference type="KEGG" id="cps:CPS_4982"/>
<reference evidence="1" key="1">
    <citation type="journal article" date="2005" name="Proc. Natl. Acad. Sci. U.S.A.">
        <title>The psychrophilic lifestyle as revealed by the genome sequence of Colwellia psychrerythraea 34H through genomic and proteomic analyses.</title>
        <authorList>
            <person name="Methe B.A."/>
            <person name="Nelson K.E."/>
            <person name="Deming J.W."/>
            <person name="Momen B."/>
            <person name="Melamud E."/>
            <person name="Zhang X."/>
            <person name="Moult J."/>
            <person name="Madupu R."/>
            <person name="Nelson W.C."/>
            <person name="Dodson R.J."/>
            <person name="Brinkac L.M."/>
            <person name="Daugherty S.C."/>
            <person name="Durkin A.S."/>
            <person name="DeBoy R.T."/>
            <person name="Kolonay J.F."/>
            <person name="Sullivan S.A."/>
            <person name="Zhou L."/>
            <person name="Davidsen T.M."/>
            <person name="Wu M."/>
            <person name="Huston A.L."/>
            <person name="Lewis M."/>
            <person name="Weaver B."/>
            <person name="Weidman J.F."/>
            <person name="Khouri H."/>
            <person name="Utterback T.R."/>
            <person name="Feldblyum T.V."/>
            <person name="Fraser C.M."/>
        </authorList>
    </citation>
    <scope>NUCLEOTIDE SEQUENCE [LARGE SCALE GENOMIC DNA]</scope>
    <source>
        <strain evidence="1">34H</strain>
    </source>
</reference>
<dbReference type="HOGENOM" id="CLU_3364396_0_0_6"/>
<gene>
    <name evidence="1" type="ordered locus">CPS_4982</name>
</gene>
<accession>Q47UA2</accession>
<evidence type="ECO:0000313" key="2">
    <source>
        <dbReference type="Proteomes" id="UP000000547"/>
    </source>
</evidence>
<sequence>MNNMPIVLVLLLSLLVSSCSSITKPQQSEDVNQAM</sequence>
<dbReference type="Proteomes" id="UP000000547">
    <property type="component" value="Chromosome"/>
</dbReference>
<dbReference type="STRING" id="167879.CPS_4982"/>
<dbReference type="AlphaFoldDB" id="Q47UA2"/>
<evidence type="ECO:0000313" key="1">
    <source>
        <dbReference type="EMBL" id="AAZ27430.1"/>
    </source>
</evidence>
<protein>
    <recommendedName>
        <fullName evidence="3">Lipoprotein</fullName>
    </recommendedName>
</protein>